<sequence>MSSKYTDFFETGRKEEKNQNSKKTKQVSFDDSYSLPKHVKSRESVEKGFKEYLSHKEEDRRRGYISPPFEASKVPSPIYGYHKPKKEKKPFVDYYRLKEEMKKETRDLILYEEFLTEELENEWQKETAKDETPPKKAPNRKQGQTKIKKLTRKAYGLNRTLESIMEEEKSGNNRNRRNVPGLFENKKDL</sequence>
<name>A0A1I1EF97_9LACT</name>
<dbReference type="Proteomes" id="UP000199612">
    <property type="component" value="Unassembled WGS sequence"/>
</dbReference>
<dbReference type="OrthoDB" id="2166684at2"/>
<evidence type="ECO:0000256" key="1">
    <source>
        <dbReference type="SAM" id="MobiDB-lite"/>
    </source>
</evidence>
<proteinExistence type="predicted"/>
<feature type="compositionally biased region" description="Basic and acidic residues" evidence="1">
    <location>
        <begin position="122"/>
        <end position="134"/>
    </location>
</feature>
<feature type="region of interest" description="Disordered" evidence="1">
    <location>
        <begin position="121"/>
        <end position="189"/>
    </location>
</feature>
<feature type="compositionally biased region" description="Basic and acidic residues" evidence="1">
    <location>
        <begin position="10"/>
        <end position="19"/>
    </location>
</feature>
<dbReference type="RefSeq" id="WP_091527706.1">
    <property type="nucleotide sequence ID" value="NZ_FOLT01000001.1"/>
</dbReference>
<keyword evidence="3" id="KW-1185">Reference proteome</keyword>
<feature type="region of interest" description="Disordered" evidence="1">
    <location>
        <begin position="1"/>
        <end position="30"/>
    </location>
</feature>
<evidence type="ECO:0000313" key="3">
    <source>
        <dbReference type="Proteomes" id="UP000199612"/>
    </source>
</evidence>
<dbReference type="AlphaFoldDB" id="A0A1I1EF97"/>
<protein>
    <submittedName>
        <fullName evidence="2">Uncharacterized protein</fullName>
    </submittedName>
</protein>
<accession>A0A1I1EF97</accession>
<organism evidence="2 3">
    <name type="scientific">Alkalibacterium subtropicum</name>
    <dbReference type="NCBI Taxonomy" id="753702"/>
    <lineage>
        <taxon>Bacteria</taxon>
        <taxon>Bacillati</taxon>
        <taxon>Bacillota</taxon>
        <taxon>Bacilli</taxon>
        <taxon>Lactobacillales</taxon>
        <taxon>Carnobacteriaceae</taxon>
        <taxon>Alkalibacterium</taxon>
    </lineage>
</organism>
<evidence type="ECO:0000313" key="2">
    <source>
        <dbReference type="EMBL" id="SFB83660.1"/>
    </source>
</evidence>
<feature type="region of interest" description="Disordered" evidence="1">
    <location>
        <begin position="54"/>
        <end position="82"/>
    </location>
</feature>
<dbReference type="EMBL" id="FOLT01000001">
    <property type="protein sequence ID" value="SFB83660.1"/>
    <property type="molecule type" value="Genomic_DNA"/>
</dbReference>
<dbReference type="STRING" id="753702.SAMN04488102_10146"/>
<gene>
    <name evidence="2" type="ORF">SAMN04488102_10146</name>
</gene>
<reference evidence="3" key="1">
    <citation type="submission" date="2016-10" db="EMBL/GenBank/DDBJ databases">
        <authorList>
            <person name="Varghese N."/>
            <person name="Submissions S."/>
        </authorList>
    </citation>
    <scope>NUCLEOTIDE SEQUENCE [LARGE SCALE GENOMIC DNA]</scope>
    <source>
        <strain evidence="3">DSM 23664</strain>
    </source>
</reference>